<dbReference type="EMBL" id="AVBF01000003">
    <property type="protein sequence ID" value="KGP74321.1"/>
    <property type="molecule type" value="Genomic_DNA"/>
</dbReference>
<proteinExistence type="predicted"/>
<protein>
    <submittedName>
        <fullName evidence="2">Rhodanese</fullName>
    </submittedName>
</protein>
<dbReference type="Proteomes" id="UP000030147">
    <property type="component" value="Unassembled WGS sequence"/>
</dbReference>
<feature type="domain" description="Rhodanese" evidence="1">
    <location>
        <begin position="40"/>
        <end position="120"/>
    </location>
</feature>
<dbReference type="CDD" id="cd00158">
    <property type="entry name" value="RHOD"/>
    <property type="match status" value="1"/>
</dbReference>
<dbReference type="AlphaFoldDB" id="A0A0A2TJR8"/>
<dbReference type="Pfam" id="PF00581">
    <property type="entry name" value="Rhodanese"/>
    <property type="match status" value="1"/>
</dbReference>
<reference evidence="2 3" key="1">
    <citation type="journal article" date="2015" name="Stand. Genomic Sci.">
        <title>High quality draft genome sequence of the moderately halophilic bacterium Pontibacillus yanchengensis Y32(T) and comparison among Pontibacillus genomes.</title>
        <authorList>
            <person name="Huang J."/>
            <person name="Qiao Z.X."/>
            <person name="Tang J.W."/>
            <person name="Wang G."/>
        </authorList>
    </citation>
    <scope>NUCLEOTIDE SEQUENCE [LARGE SCALE GENOMIC DNA]</scope>
    <source>
        <strain evidence="2 3">Y32</strain>
    </source>
</reference>
<dbReference type="InterPro" id="IPR001763">
    <property type="entry name" value="Rhodanese-like_dom"/>
</dbReference>
<organism evidence="2 3">
    <name type="scientific">Pontibacillus yanchengensis Y32</name>
    <dbReference type="NCBI Taxonomy" id="1385514"/>
    <lineage>
        <taxon>Bacteria</taxon>
        <taxon>Bacillati</taxon>
        <taxon>Bacillota</taxon>
        <taxon>Bacilli</taxon>
        <taxon>Bacillales</taxon>
        <taxon>Bacillaceae</taxon>
        <taxon>Pontibacillus</taxon>
    </lineage>
</organism>
<comment type="caution">
    <text evidence="2">The sequence shown here is derived from an EMBL/GenBank/DDBJ whole genome shotgun (WGS) entry which is preliminary data.</text>
</comment>
<dbReference type="STRING" id="1385514.N782_15340"/>
<name>A0A0A2TJR8_9BACI</name>
<keyword evidence="3" id="KW-1185">Reference proteome</keyword>
<accession>A0A0A2TJR8</accession>
<dbReference type="SMART" id="SM00450">
    <property type="entry name" value="RHOD"/>
    <property type="match status" value="1"/>
</dbReference>
<evidence type="ECO:0000259" key="1">
    <source>
        <dbReference type="PROSITE" id="PS50206"/>
    </source>
</evidence>
<dbReference type="Gene3D" id="3.40.250.10">
    <property type="entry name" value="Rhodanese-like domain"/>
    <property type="match status" value="1"/>
</dbReference>
<evidence type="ECO:0000313" key="3">
    <source>
        <dbReference type="Proteomes" id="UP000030147"/>
    </source>
</evidence>
<dbReference type="PROSITE" id="PS50206">
    <property type="entry name" value="RHODANESE_3"/>
    <property type="match status" value="1"/>
</dbReference>
<dbReference type="PANTHER" id="PTHR43031">
    <property type="entry name" value="FAD-DEPENDENT OXIDOREDUCTASE"/>
    <property type="match status" value="1"/>
</dbReference>
<dbReference type="InterPro" id="IPR050229">
    <property type="entry name" value="GlpE_sulfurtransferase"/>
</dbReference>
<dbReference type="SUPFAM" id="SSF52821">
    <property type="entry name" value="Rhodanese/Cell cycle control phosphatase"/>
    <property type="match status" value="1"/>
</dbReference>
<sequence>MEAIIQYAILIGVMWFVISRFMPAKGVANTTPALVKNRTKEKNVQFIDVRTPREYKTNHKKPFKNIPLGDIATRSSELDKDKEVIVLCQSGMRSMKAAKTLRKQGFQHITNVKGGLAAWV</sequence>
<dbReference type="PANTHER" id="PTHR43031:SF17">
    <property type="entry name" value="SULFURTRANSFERASE YTWF-RELATED"/>
    <property type="match status" value="1"/>
</dbReference>
<evidence type="ECO:0000313" key="2">
    <source>
        <dbReference type="EMBL" id="KGP74321.1"/>
    </source>
</evidence>
<dbReference type="eggNOG" id="COG0607">
    <property type="taxonomic scope" value="Bacteria"/>
</dbReference>
<dbReference type="InterPro" id="IPR036873">
    <property type="entry name" value="Rhodanese-like_dom_sf"/>
</dbReference>
<gene>
    <name evidence="2" type="ORF">N782_15340</name>
</gene>